<dbReference type="Gene3D" id="3.30.70.260">
    <property type="match status" value="1"/>
</dbReference>
<dbReference type="InterPro" id="IPR002376">
    <property type="entry name" value="Formyl_transf_N"/>
</dbReference>
<dbReference type="STRING" id="198312.SAMN02745193_00502"/>
<evidence type="ECO:0000256" key="3">
    <source>
        <dbReference type="HAMAP-Rule" id="MF_01927"/>
    </source>
</evidence>
<dbReference type="InterPro" id="IPR041729">
    <property type="entry name" value="Formyl-FH4-Hydrolase_C"/>
</dbReference>
<dbReference type="UniPathway" id="UPA00074">
    <property type="reaction ID" value="UER00170"/>
</dbReference>
<evidence type="ECO:0000313" key="7">
    <source>
        <dbReference type="Proteomes" id="UP000184391"/>
    </source>
</evidence>
<dbReference type="InterPro" id="IPR036477">
    <property type="entry name" value="Formyl_transf_N_sf"/>
</dbReference>
<dbReference type="GO" id="GO:0008864">
    <property type="term" value="F:formyltetrahydrofolate deformylase activity"/>
    <property type="evidence" value="ECO:0007669"/>
    <property type="project" value="UniProtKB-UniRule"/>
</dbReference>
<comment type="pathway">
    <text evidence="3">Purine metabolism; IMP biosynthesis via de novo pathway; formate from 10-formyl-5,6,7,8-tetrahydrofolate: step 1/1.</text>
</comment>
<dbReference type="OrthoDB" id="9806170at2"/>
<evidence type="ECO:0000313" key="6">
    <source>
        <dbReference type="EMBL" id="SHN50615.1"/>
    </source>
</evidence>
<dbReference type="NCBIfam" id="TIGR00655">
    <property type="entry name" value="PurU"/>
    <property type="match status" value="1"/>
</dbReference>
<feature type="domain" description="ACT" evidence="5">
    <location>
        <begin position="6"/>
        <end position="91"/>
    </location>
</feature>
<dbReference type="NCBIfam" id="NF004684">
    <property type="entry name" value="PRK06027.1"/>
    <property type="match status" value="1"/>
</dbReference>
<comment type="similarity">
    <text evidence="3">Belongs to the PurU family.</text>
</comment>
<dbReference type="AlphaFoldDB" id="A0A1M7RWF9"/>
<keyword evidence="7" id="KW-1185">Reference proteome</keyword>
<dbReference type="SUPFAM" id="SSF53328">
    <property type="entry name" value="Formyltransferase"/>
    <property type="match status" value="1"/>
</dbReference>
<name>A0A1M7RWF9_9SPHN</name>
<dbReference type="InterPro" id="IPR044074">
    <property type="entry name" value="PurU_ACT"/>
</dbReference>
<reference evidence="7" key="1">
    <citation type="submission" date="2016-12" db="EMBL/GenBank/DDBJ databases">
        <authorList>
            <person name="Varghese N."/>
            <person name="Submissions S."/>
        </authorList>
    </citation>
    <scope>NUCLEOTIDE SEQUENCE [LARGE SCALE GENOMIC DNA]</scope>
    <source>
        <strain evidence="7">DSM 11032</strain>
    </source>
</reference>
<comment type="catalytic activity">
    <reaction evidence="3">
        <text>(6R)-10-formyltetrahydrofolate + H2O = (6S)-5,6,7,8-tetrahydrofolate + formate + H(+)</text>
        <dbReference type="Rhea" id="RHEA:19833"/>
        <dbReference type="ChEBI" id="CHEBI:15377"/>
        <dbReference type="ChEBI" id="CHEBI:15378"/>
        <dbReference type="ChEBI" id="CHEBI:15740"/>
        <dbReference type="ChEBI" id="CHEBI:57453"/>
        <dbReference type="ChEBI" id="CHEBI:195366"/>
        <dbReference type="EC" id="3.5.1.10"/>
    </reaction>
</comment>
<dbReference type="RefSeq" id="WP_072673103.1">
    <property type="nucleotide sequence ID" value="NZ_FRDF01000003.1"/>
</dbReference>
<dbReference type="Pfam" id="PF01842">
    <property type="entry name" value="ACT"/>
    <property type="match status" value="1"/>
</dbReference>
<dbReference type="PROSITE" id="PS51671">
    <property type="entry name" value="ACT"/>
    <property type="match status" value="1"/>
</dbReference>
<dbReference type="EMBL" id="FRDF01000003">
    <property type="protein sequence ID" value="SHN50615.1"/>
    <property type="molecule type" value="Genomic_DNA"/>
</dbReference>
<feature type="active site" evidence="3">
    <location>
        <position position="235"/>
    </location>
</feature>
<dbReference type="HAMAP" id="MF_01927">
    <property type="entry name" value="PurU"/>
    <property type="match status" value="1"/>
</dbReference>
<dbReference type="CDD" id="cd08648">
    <property type="entry name" value="FMT_core_Formyl-FH4-Hydrolase_C"/>
    <property type="match status" value="1"/>
</dbReference>
<dbReference type="PANTHER" id="PTHR42706:SF1">
    <property type="entry name" value="FORMYLTETRAHYDROFOLATE DEFORMYLASE 2, MITOCHONDRIAL"/>
    <property type="match status" value="1"/>
</dbReference>
<accession>A0A1M7RWF9</accession>
<dbReference type="Proteomes" id="UP000184391">
    <property type="component" value="Unassembled WGS sequence"/>
</dbReference>
<protein>
    <recommendedName>
        <fullName evidence="3 4">Formyltetrahydrofolate deformylase</fullName>
        <ecNumber evidence="3 4">3.5.1.10</ecNumber>
    </recommendedName>
    <alternativeName>
        <fullName evidence="3">Formyl-FH(4) hydrolase</fullName>
    </alternativeName>
</protein>
<dbReference type="EC" id="3.5.1.10" evidence="3 4"/>
<dbReference type="PIRSF" id="PIRSF036480">
    <property type="entry name" value="FormyFH4_hydr"/>
    <property type="match status" value="1"/>
</dbReference>
<dbReference type="SUPFAM" id="SSF55021">
    <property type="entry name" value="ACT-like"/>
    <property type="match status" value="1"/>
</dbReference>
<comment type="function">
    <text evidence="3">Catalyzes the hydrolysis of 10-formyltetrahydrofolate (formyl-FH4) to formate and tetrahydrofolate (FH4).</text>
</comment>
<keyword evidence="3" id="KW-0658">Purine biosynthesis</keyword>
<dbReference type="Pfam" id="PF00551">
    <property type="entry name" value="Formyl_trans_N"/>
    <property type="match status" value="1"/>
</dbReference>
<evidence type="ECO:0000256" key="2">
    <source>
        <dbReference type="ARBA" id="ARBA00022801"/>
    </source>
</evidence>
<dbReference type="InterPro" id="IPR045865">
    <property type="entry name" value="ACT-like_dom_sf"/>
</dbReference>
<dbReference type="GO" id="GO:0006189">
    <property type="term" value="P:'de novo' IMP biosynthetic process"/>
    <property type="evidence" value="ECO:0007669"/>
    <property type="project" value="UniProtKB-UniRule"/>
</dbReference>
<dbReference type="InterPro" id="IPR004810">
    <property type="entry name" value="PurU"/>
</dbReference>
<keyword evidence="2 3" id="KW-0378">Hydrolase</keyword>
<dbReference type="PRINTS" id="PR01575">
    <property type="entry name" value="FFH4HYDRLASE"/>
</dbReference>
<gene>
    <name evidence="3" type="primary">purU</name>
    <name evidence="6" type="ORF">SAMN02745193_00502</name>
</gene>
<dbReference type="GO" id="GO:0006730">
    <property type="term" value="P:one-carbon metabolic process"/>
    <property type="evidence" value="ECO:0007669"/>
    <property type="project" value="UniProtKB-KW"/>
</dbReference>
<dbReference type="Gene3D" id="3.40.50.170">
    <property type="entry name" value="Formyl transferase, N-terminal domain"/>
    <property type="match status" value="1"/>
</dbReference>
<keyword evidence="1 3" id="KW-0554">One-carbon metabolism</keyword>
<dbReference type="PANTHER" id="PTHR42706">
    <property type="entry name" value="FORMYLTETRAHYDROFOLATE DEFORMYLASE"/>
    <property type="match status" value="1"/>
</dbReference>
<evidence type="ECO:0000256" key="4">
    <source>
        <dbReference type="NCBIfam" id="TIGR00655"/>
    </source>
</evidence>
<evidence type="ECO:0000259" key="5">
    <source>
        <dbReference type="PROSITE" id="PS51671"/>
    </source>
</evidence>
<dbReference type="InterPro" id="IPR002912">
    <property type="entry name" value="ACT_dom"/>
</dbReference>
<sequence>MAAPLVLTLACADRPGITARVTGFLFDRNCNILDAQQFNDRAGNGGPGAHDDRFFMRVVFDPDGSTADSLRADFAALADEYAFEWTMVAENRPRRTIIMVSKFDHCLVDLIYRWRTGELPIDPVAIVSNHPREAAIRVDIGDIPFHHIPVTPETKPQAEAAFRALATQTDAELIVLARYMQVFSDEQSVHFAGRCINIHHSFLPGFKGARPYHQAHERGVKIIGATAHFVTADLDEGPIIHQDVERITHADAPADLVRKGRDIERRVLAEAVRLFAQERVLMNGGRTVVFRG</sequence>
<proteinExistence type="inferred from homology"/>
<organism evidence="6 7">
    <name type="scientific">Erythrobacter sanguineus</name>
    <dbReference type="NCBI Taxonomy" id="198312"/>
    <lineage>
        <taxon>Bacteria</taxon>
        <taxon>Pseudomonadati</taxon>
        <taxon>Pseudomonadota</taxon>
        <taxon>Alphaproteobacteria</taxon>
        <taxon>Sphingomonadales</taxon>
        <taxon>Erythrobacteraceae</taxon>
        <taxon>Erythrobacter/Porphyrobacter group</taxon>
        <taxon>Erythrobacter</taxon>
    </lineage>
</organism>
<evidence type="ECO:0000256" key="1">
    <source>
        <dbReference type="ARBA" id="ARBA00022563"/>
    </source>
</evidence>
<dbReference type="CDD" id="cd04875">
    <property type="entry name" value="ACT_F4HF-DF"/>
    <property type="match status" value="1"/>
</dbReference>